<feature type="compositionally biased region" description="Polar residues" evidence="1">
    <location>
        <begin position="390"/>
        <end position="409"/>
    </location>
</feature>
<evidence type="ECO:0000313" key="3">
    <source>
        <dbReference type="Proteomes" id="UP000756132"/>
    </source>
</evidence>
<feature type="compositionally biased region" description="Polar residues" evidence="1">
    <location>
        <begin position="1"/>
        <end position="35"/>
    </location>
</feature>
<feature type="region of interest" description="Disordered" evidence="1">
    <location>
        <begin position="1"/>
        <end position="105"/>
    </location>
</feature>
<dbReference type="EMBL" id="CP090166">
    <property type="protein sequence ID" value="UJO15843.1"/>
    <property type="molecule type" value="Genomic_DNA"/>
</dbReference>
<feature type="region of interest" description="Disordered" evidence="1">
    <location>
        <begin position="387"/>
        <end position="409"/>
    </location>
</feature>
<proteinExistence type="predicted"/>
<sequence length="497" mass="54352">MVNRKSTNLQAPEATGSTSGSRKTPANNRGTSALRGSQAELKDMLPDERDMEEDRQKRIRTAEKETAKYGPTPEDRRANQHKYIDDKKTGQIAEKPDISKRNESKIDKENKKNLDKGDLVEIIRGHLNLQADERSDKYIHHELYRPRETLWYNVDPLHQFLTHELHKFVELFELLPGDPLLAIGFLYRAIQKRNFNHSIQVIIDSGDISRYINFKDIETALTDVNKAADSIRGEVRGEVEKMRGTSRLLNKSTMATNNMNFALAEMEGVHHSGKIFSQARSTNAMQDPEDAEDPGDHEISQPGDSDDSSDDDGPRATLSRGDKKVKKARIAKKPVKQSKKTAISMEAVKIVAGQPERKAVGETYNNGLVDIRNGLYLPPNPPKVNGPLGGNSTMSGASDPALNSETGTTAGKGITISKIKGALTASILAQRGNETVTGGPKAKDSEAQTAKTGKLKAGSAKANGVGANTAESSSTPPNGLKNILLIRPKVLPGKKIR</sequence>
<protein>
    <submittedName>
        <fullName evidence="2">Uncharacterized protein</fullName>
    </submittedName>
</protein>
<dbReference type="Proteomes" id="UP000756132">
    <property type="component" value="Chromosome 4"/>
</dbReference>
<accession>A0A9Q8LEB7</accession>
<dbReference type="RefSeq" id="XP_047760209.1">
    <property type="nucleotide sequence ID" value="XM_047903361.1"/>
</dbReference>
<feature type="region of interest" description="Disordered" evidence="1">
    <location>
        <begin position="431"/>
        <end position="480"/>
    </location>
</feature>
<reference evidence="2" key="1">
    <citation type="submission" date="2021-12" db="EMBL/GenBank/DDBJ databases">
        <authorList>
            <person name="Zaccaron A."/>
            <person name="Stergiopoulos I."/>
        </authorList>
    </citation>
    <scope>NUCLEOTIDE SEQUENCE</scope>
    <source>
        <strain evidence="2">Race5_Kim</strain>
    </source>
</reference>
<organism evidence="2 3">
    <name type="scientific">Passalora fulva</name>
    <name type="common">Tomato leaf mold</name>
    <name type="synonym">Cladosporium fulvum</name>
    <dbReference type="NCBI Taxonomy" id="5499"/>
    <lineage>
        <taxon>Eukaryota</taxon>
        <taxon>Fungi</taxon>
        <taxon>Dikarya</taxon>
        <taxon>Ascomycota</taxon>
        <taxon>Pezizomycotina</taxon>
        <taxon>Dothideomycetes</taxon>
        <taxon>Dothideomycetidae</taxon>
        <taxon>Mycosphaerellales</taxon>
        <taxon>Mycosphaerellaceae</taxon>
        <taxon>Fulvia</taxon>
    </lineage>
</organism>
<dbReference type="GeneID" id="71984091"/>
<dbReference type="AlphaFoldDB" id="A0A9Q8LEB7"/>
<evidence type="ECO:0000313" key="2">
    <source>
        <dbReference type="EMBL" id="UJO15843.1"/>
    </source>
</evidence>
<name>A0A9Q8LEB7_PASFU</name>
<feature type="compositionally biased region" description="Basic residues" evidence="1">
    <location>
        <begin position="323"/>
        <end position="337"/>
    </location>
</feature>
<reference evidence="2" key="2">
    <citation type="journal article" date="2022" name="Microb. Genom.">
        <title>A chromosome-scale genome assembly of the tomato pathogen Cladosporium fulvum reveals a compartmentalized genome architecture and the presence of a dispensable chromosome.</title>
        <authorList>
            <person name="Zaccaron A.Z."/>
            <person name="Chen L.H."/>
            <person name="Samaras A."/>
            <person name="Stergiopoulos I."/>
        </authorList>
    </citation>
    <scope>NUCLEOTIDE SEQUENCE</scope>
    <source>
        <strain evidence="2">Race5_Kim</strain>
    </source>
</reference>
<feature type="compositionally biased region" description="Basic and acidic residues" evidence="1">
    <location>
        <begin position="40"/>
        <end position="105"/>
    </location>
</feature>
<gene>
    <name evidence="2" type="ORF">CLAFUR5_04213</name>
</gene>
<keyword evidence="3" id="KW-1185">Reference proteome</keyword>
<feature type="region of interest" description="Disordered" evidence="1">
    <location>
        <begin position="279"/>
        <end position="337"/>
    </location>
</feature>
<dbReference type="KEGG" id="ffu:CLAFUR5_04213"/>
<evidence type="ECO:0000256" key="1">
    <source>
        <dbReference type="SAM" id="MobiDB-lite"/>
    </source>
</evidence>